<dbReference type="PANTHER" id="PTHR43649">
    <property type="entry name" value="ARABINOSE-BINDING PROTEIN-RELATED"/>
    <property type="match status" value="1"/>
</dbReference>
<comment type="caution">
    <text evidence="3">The sequence shown here is derived from an EMBL/GenBank/DDBJ whole genome shotgun (WGS) entry which is preliminary data.</text>
</comment>
<dbReference type="SUPFAM" id="SSF53850">
    <property type="entry name" value="Periplasmic binding protein-like II"/>
    <property type="match status" value="1"/>
</dbReference>
<evidence type="ECO:0000256" key="1">
    <source>
        <dbReference type="ARBA" id="ARBA00022729"/>
    </source>
</evidence>
<protein>
    <submittedName>
        <fullName evidence="3">Extracellular solute-binding protein</fullName>
    </submittedName>
</protein>
<accession>A0A3B0BVK9</accession>
<sequence length="434" mass="47266">MTKKGIALSLAGALLLLPACGKSGDPASTDGSAAAGKQAVPVQLKLFLASKSSMLPEELKATYEEPIQRKYPHISLEFINNDKGIDAFMATGTKADIVIGSFNVLSSIKPYGLFGDMTDLVQKNKYDTSRFEQSYLDAITGMGDGKLPGFPFYDLRLALYYNKDLFNKFGVPYPKDRMTWEQVYDIAKRLTREDGGVQYRGFAGGPSNLVAVNQFSLGFVDPKTNQANFRQDTWKTFMDTLVPLYTLPGYGATKKLLAVADQSNLFYNEKTAAMHVAFNNGAQLANKSNLSWDLVSLPEMKGAPGTGSQPYPVYLTLSSNSEHRDDAFLAITQLVSDEVLMDRSANQAFLSPLKNAAIKAAYGKNVSDWTGKNISGVIAQKTASPMPYSTNNVIGQTEMTNAMLAVIVGEKDVNTAIREAEEQTNKKVQALAGK</sequence>
<dbReference type="PANTHER" id="PTHR43649:SF33">
    <property type="entry name" value="POLYGALACTURONAN_RHAMNOGALACTURONAN-BINDING PROTEIN YTCQ"/>
    <property type="match status" value="1"/>
</dbReference>
<dbReference type="InterPro" id="IPR050490">
    <property type="entry name" value="Bact_solute-bd_prot1"/>
</dbReference>
<keyword evidence="1 2" id="KW-0732">Signal</keyword>
<dbReference type="OrthoDB" id="2526983at2"/>
<dbReference type="RefSeq" id="WP_120749939.1">
    <property type="nucleotide sequence ID" value="NZ_RBAH01000021.1"/>
</dbReference>
<dbReference type="Gene3D" id="3.40.190.10">
    <property type="entry name" value="Periplasmic binding protein-like II"/>
    <property type="match status" value="1"/>
</dbReference>
<dbReference type="Proteomes" id="UP000282311">
    <property type="component" value="Unassembled WGS sequence"/>
</dbReference>
<feature type="signal peptide" evidence="2">
    <location>
        <begin position="1"/>
        <end position="23"/>
    </location>
</feature>
<evidence type="ECO:0000313" key="3">
    <source>
        <dbReference type="EMBL" id="RKN76007.1"/>
    </source>
</evidence>
<evidence type="ECO:0000313" key="4">
    <source>
        <dbReference type="Proteomes" id="UP000282311"/>
    </source>
</evidence>
<keyword evidence="4" id="KW-1185">Reference proteome</keyword>
<name>A0A3B0BVK9_9BACL</name>
<reference evidence="3 4" key="1">
    <citation type="journal article" date="2007" name="Int. J. Syst. Evol. Microbiol.">
        <title>Paenibacillus ginsengarvi sp. nov., isolated from soil from ginseng cultivation.</title>
        <authorList>
            <person name="Yoon M.H."/>
            <person name="Ten L.N."/>
            <person name="Im W.T."/>
        </authorList>
    </citation>
    <scope>NUCLEOTIDE SEQUENCE [LARGE SCALE GENOMIC DNA]</scope>
    <source>
        <strain evidence="3 4">KCTC 13059</strain>
    </source>
</reference>
<organism evidence="3 4">
    <name type="scientific">Paenibacillus ginsengarvi</name>
    <dbReference type="NCBI Taxonomy" id="400777"/>
    <lineage>
        <taxon>Bacteria</taxon>
        <taxon>Bacillati</taxon>
        <taxon>Bacillota</taxon>
        <taxon>Bacilli</taxon>
        <taxon>Bacillales</taxon>
        <taxon>Paenibacillaceae</taxon>
        <taxon>Paenibacillus</taxon>
    </lineage>
</organism>
<feature type="chain" id="PRO_5038837456" evidence="2">
    <location>
        <begin position="24"/>
        <end position="434"/>
    </location>
</feature>
<proteinExistence type="predicted"/>
<dbReference type="AlphaFoldDB" id="A0A3B0BVK9"/>
<dbReference type="EMBL" id="RBAH01000021">
    <property type="protein sequence ID" value="RKN76007.1"/>
    <property type="molecule type" value="Genomic_DNA"/>
</dbReference>
<evidence type="ECO:0000256" key="2">
    <source>
        <dbReference type="SAM" id="SignalP"/>
    </source>
</evidence>
<gene>
    <name evidence="3" type="ORF">D7M11_24725</name>
</gene>